<feature type="transmembrane region" description="Helical" evidence="2">
    <location>
        <begin position="65"/>
        <end position="87"/>
    </location>
</feature>
<dbReference type="InterPro" id="IPR005182">
    <property type="entry name" value="YdbS-like_PH"/>
</dbReference>
<evidence type="ECO:0000256" key="1">
    <source>
        <dbReference type="SAM" id="MobiDB-lite"/>
    </source>
</evidence>
<dbReference type="RefSeq" id="WP_179408221.1">
    <property type="nucleotide sequence ID" value="NZ_BMGF01000005.1"/>
</dbReference>
<feature type="transmembrane region" description="Helical" evidence="2">
    <location>
        <begin position="40"/>
        <end position="59"/>
    </location>
</feature>
<dbReference type="NCBIfam" id="NF040894">
    <property type="entry name" value="puhB_PGC"/>
    <property type="match status" value="1"/>
</dbReference>
<dbReference type="Pfam" id="PF03703">
    <property type="entry name" value="bPH_2"/>
    <property type="match status" value="1"/>
</dbReference>
<protein>
    <recommendedName>
        <fullName evidence="3">YdbS-like PH domain-containing protein</fullName>
    </recommendedName>
</protein>
<keyword evidence="2" id="KW-1133">Transmembrane helix</keyword>
<feature type="region of interest" description="Disordered" evidence="1">
    <location>
        <begin position="191"/>
        <end position="224"/>
    </location>
</feature>
<feature type="transmembrane region" description="Helical" evidence="2">
    <location>
        <begin position="99"/>
        <end position="118"/>
    </location>
</feature>
<feature type="domain" description="YdbS-like PH" evidence="3">
    <location>
        <begin position="88"/>
        <end position="176"/>
    </location>
</feature>
<accession>A0A7Y9Y0F9</accession>
<keyword evidence="2" id="KW-0812">Transmembrane</keyword>
<keyword evidence="2" id="KW-0472">Membrane</keyword>
<feature type="compositionally biased region" description="Low complexity" evidence="1">
    <location>
        <begin position="205"/>
        <end position="224"/>
    </location>
</feature>
<evidence type="ECO:0000313" key="4">
    <source>
        <dbReference type="EMBL" id="NYH96376.1"/>
    </source>
</evidence>
<organism evidence="4 5">
    <name type="scientific">Novosphingobium marinum</name>
    <dbReference type="NCBI Taxonomy" id="1514948"/>
    <lineage>
        <taxon>Bacteria</taxon>
        <taxon>Pseudomonadati</taxon>
        <taxon>Pseudomonadota</taxon>
        <taxon>Alphaproteobacteria</taxon>
        <taxon>Sphingomonadales</taxon>
        <taxon>Sphingomonadaceae</taxon>
        <taxon>Novosphingobium</taxon>
    </lineage>
</organism>
<evidence type="ECO:0000256" key="2">
    <source>
        <dbReference type="SAM" id="Phobius"/>
    </source>
</evidence>
<reference evidence="4 5" key="1">
    <citation type="submission" date="2020-07" db="EMBL/GenBank/DDBJ databases">
        <title>Genomic Encyclopedia of Type Strains, Phase IV (KMG-IV): sequencing the most valuable type-strain genomes for metagenomic binning, comparative biology and taxonomic classification.</title>
        <authorList>
            <person name="Goeker M."/>
        </authorList>
    </citation>
    <scope>NUCLEOTIDE SEQUENCE [LARGE SCALE GENOMIC DNA]</scope>
    <source>
        <strain evidence="4 5">DSM 29043</strain>
    </source>
</reference>
<keyword evidence="5" id="KW-1185">Reference proteome</keyword>
<evidence type="ECO:0000313" key="5">
    <source>
        <dbReference type="Proteomes" id="UP000522081"/>
    </source>
</evidence>
<proteinExistence type="predicted"/>
<dbReference type="AlphaFoldDB" id="A0A7Y9Y0F9"/>
<sequence>MAVTEHDHEPVRGLPGDLPAGERILWQGSPERRCFAHSALFTRWIAGYFAVLVVFALVFGSPLSALATAVAGLCAIALIQGFAALVARTTVYTITNRRIVLRIGVALPTCINLPLKLIGAADLRPQGRDVGDIALRLTGRHRIGYAVLWPHARPFRIGAPQPMLRAVPEAAEVADILAHACAAAMASQPAHVGEHSDGSGVANGPAARPARQASAAAPRETAVA</sequence>
<name>A0A7Y9Y0F9_9SPHN</name>
<dbReference type="SUPFAM" id="SSF82866">
    <property type="entry name" value="Multidrug efflux transporter AcrB transmembrane domain"/>
    <property type="match status" value="1"/>
</dbReference>
<gene>
    <name evidence="4" type="ORF">FHS75_002715</name>
</gene>
<comment type="caution">
    <text evidence="4">The sequence shown here is derived from an EMBL/GenBank/DDBJ whole genome shotgun (WGS) entry which is preliminary data.</text>
</comment>
<evidence type="ECO:0000259" key="3">
    <source>
        <dbReference type="Pfam" id="PF03703"/>
    </source>
</evidence>
<dbReference type="InterPro" id="IPR054839">
    <property type="entry name" value="puhB_PGC"/>
</dbReference>
<dbReference type="Proteomes" id="UP000522081">
    <property type="component" value="Unassembled WGS sequence"/>
</dbReference>
<dbReference type="EMBL" id="JACBZF010000005">
    <property type="protein sequence ID" value="NYH96376.1"/>
    <property type="molecule type" value="Genomic_DNA"/>
</dbReference>